<reference evidence="8" key="2">
    <citation type="journal article" date="2021" name="Microbiol. Resour. Announc.">
        <title>Complete Genome Sequence of Polycladomyces abyssicola JIR-001T, Isolated from Hemipelagic Sediment in Deep Seawater.</title>
        <authorList>
            <person name="Tsubouchi T."/>
            <person name="Kaneko Y."/>
        </authorList>
    </citation>
    <scope>NUCLEOTIDE SEQUENCE</scope>
    <source>
        <strain evidence="8">JIR-001</strain>
    </source>
</reference>
<dbReference type="InterPro" id="IPR041827">
    <property type="entry name" value="CpdB_N"/>
</dbReference>
<keyword evidence="9" id="KW-1185">Reference proteome</keyword>
<dbReference type="SUPFAM" id="SSF56300">
    <property type="entry name" value="Metallo-dependent phosphatases"/>
    <property type="match status" value="1"/>
</dbReference>
<dbReference type="PANTHER" id="PTHR11575:SF6">
    <property type="entry name" value="2',3'-CYCLIC-NUCLEOTIDE 2'-PHOSPHODIESTERASE_3'-NUCLEOTIDASE"/>
    <property type="match status" value="1"/>
</dbReference>
<evidence type="ECO:0000313" key="9">
    <source>
        <dbReference type="Proteomes" id="UP000677436"/>
    </source>
</evidence>
<dbReference type="GO" id="GO:0009166">
    <property type="term" value="P:nucleotide catabolic process"/>
    <property type="evidence" value="ECO:0007669"/>
    <property type="project" value="InterPro"/>
</dbReference>
<reference evidence="8" key="1">
    <citation type="journal article" date="2013" name="Int. J. Syst. Evol. Microbiol.">
        <title>Polycladomyces abyssicola gen. nov., sp. nov., a thermophilic filamentous bacterium isolated from hemipelagic sediment.</title>
        <authorList>
            <person name="Tsubouchi T."/>
            <person name="Shimane Y."/>
            <person name="Mori K."/>
            <person name="Usui K."/>
            <person name="Hiraki T."/>
            <person name="Tame A."/>
            <person name="Uematsu K."/>
            <person name="Maruyama T."/>
            <person name="Hatada Y."/>
        </authorList>
    </citation>
    <scope>NUCLEOTIDE SEQUENCE</scope>
    <source>
        <strain evidence="8">JIR-001</strain>
    </source>
</reference>
<keyword evidence="5" id="KW-0378">Hydrolase</keyword>
<feature type="domain" description="Calcineurin-like phosphoesterase" evidence="6">
    <location>
        <begin position="42"/>
        <end position="278"/>
    </location>
</feature>
<organism evidence="8 9">
    <name type="scientific">Polycladomyces abyssicola</name>
    <dbReference type="NCBI Taxonomy" id="1125966"/>
    <lineage>
        <taxon>Bacteria</taxon>
        <taxon>Bacillati</taxon>
        <taxon>Bacillota</taxon>
        <taxon>Bacilli</taxon>
        <taxon>Bacillales</taxon>
        <taxon>Thermoactinomycetaceae</taxon>
        <taxon>Polycladomyces</taxon>
    </lineage>
</organism>
<dbReference type="Proteomes" id="UP000677436">
    <property type="component" value="Chromosome"/>
</dbReference>
<proteinExistence type="inferred from homology"/>
<evidence type="ECO:0000256" key="3">
    <source>
        <dbReference type="ARBA" id="ARBA00022729"/>
    </source>
</evidence>
<dbReference type="GO" id="GO:0030288">
    <property type="term" value="C:outer membrane-bounded periplasmic space"/>
    <property type="evidence" value="ECO:0007669"/>
    <property type="project" value="TreeGrafter"/>
</dbReference>
<dbReference type="AlphaFoldDB" id="A0A8D5UJ82"/>
<dbReference type="GO" id="GO:0000166">
    <property type="term" value="F:nucleotide binding"/>
    <property type="evidence" value="ECO:0007669"/>
    <property type="project" value="UniProtKB-KW"/>
</dbReference>
<dbReference type="GO" id="GO:0046872">
    <property type="term" value="F:metal ion binding"/>
    <property type="evidence" value="ECO:0007669"/>
    <property type="project" value="UniProtKB-KW"/>
</dbReference>
<dbReference type="GO" id="GO:0016787">
    <property type="term" value="F:hydrolase activity"/>
    <property type="evidence" value="ECO:0007669"/>
    <property type="project" value="UniProtKB-KW"/>
</dbReference>
<evidence type="ECO:0000256" key="5">
    <source>
        <dbReference type="RuleBase" id="RU362119"/>
    </source>
</evidence>
<dbReference type="KEGG" id="pabs:JIR001_28310"/>
<evidence type="ECO:0000256" key="1">
    <source>
        <dbReference type="ARBA" id="ARBA00006654"/>
    </source>
</evidence>
<dbReference type="Pfam" id="PF00149">
    <property type="entry name" value="Metallophos"/>
    <property type="match status" value="1"/>
</dbReference>
<keyword evidence="4 5" id="KW-0547">Nucleotide-binding</keyword>
<keyword evidence="2" id="KW-0479">Metal-binding</keyword>
<feature type="domain" description="5'-Nucleotidase C-terminal" evidence="7">
    <location>
        <begin position="367"/>
        <end position="525"/>
    </location>
</feature>
<dbReference type="InterPro" id="IPR036907">
    <property type="entry name" value="5'-Nucleotdase_C_sf"/>
</dbReference>
<dbReference type="PANTHER" id="PTHR11575">
    <property type="entry name" value="5'-NUCLEOTIDASE-RELATED"/>
    <property type="match status" value="1"/>
</dbReference>
<evidence type="ECO:0000256" key="2">
    <source>
        <dbReference type="ARBA" id="ARBA00022723"/>
    </source>
</evidence>
<name>A0A8D5UJ82_9BACL</name>
<protein>
    <submittedName>
        <fullName evidence="8">2',3'-cyclic-nucleotide 2'-phosphodiesterase</fullName>
    </submittedName>
</protein>
<dbReference type="PRINTS" id="PR01607">
    <property type="entry name" value="APYRASEFAMLY"/>
</dbReference>
<keyword evidence="3" id="KW-0732">Signal</keyword>
<dbReference type="InterPro" id="IPR008334">
    <property type="entry name" value="5'-Nucleotdase_C"/>
</dbReference>
<dbReference type="SUPFAM" id="SSF55816">
    <property type="entry name" value="5'-nucleotidase (syn. UDP-sugar hydrolase), C-terminal domain"/>
    <property type="match status" value="1"/>
</dbReference>
<dbReference type="InterPro" id="IPR004843">
    <property type="entry name" value="Calcineurin-like_PHP"/>
</dbReference>
<evidence type="ECO:0000259" key="7">
    <source>
        <dbReference type="Pfam" id="PF02872"/>
    </source>
</evidence>
<dbReference type="Pfam" id="PF02872">
    <property type="entry name" value="5_nucleotid_C"/>
    <property type="match status" value="1"/>
</dbReference>
<evidence type="ECO:0000256" key="4">
    <source>
        <dbReference type="ARBA" id="ARBA00022741"/>
    </source>
</evidence>
<dbReference type="InterPro" id="IPR029052">
    <property type="entry name" value="Metallo-depent_PP-like"/>
</dbReference>
<dbReference type="InterPro" id="IPR006179">
    <property type="entry name" value="5_nucleotidase/apyrase"/>
</dbReference>
<evidence type="ECO:0000313" key="8">
    <source>
        <dbReference type="EMBL" id="BCU83048.1"/>
    </source>
</evidence>
<dbReference type="EMBL" id="AP024601">
    <property type="protein sequence ID" value="BCU83048.1"/>
    <property type="molecule type" value="Genomic_DNA"/>
</dbReference>
<dbReference type="Gene3D" id="3.60.21.10">
    <property type="match status" value="1"/>
</dbReference>
<dbReference type="CDD" id="cd07410">
    <property type="entry name" value="MPP_CpdB_N"/>
    <property type="match status" value="1"/>
</dbReference>
<gene>
    <name evidence="8" type="ORF">JIR001_28310</name>
</gene>
<accession>A0A8D5UJ82</accession>
<evidence type="ECO:0000259" key="6">
    <source>
        <dbReference type="Pfam" id="PF00149"/>
    </source>
</evidence>
<comment type="similarity">
    <text evidence="1 5">Belongs to the 5'-nucleotidase family.</text>
</comment>
<dbReference type="RefSeq" id="WP_246512129.1">
    <property type="nucleotide sequence ID" value="NZ_AP024601.1"/>
</dbReference>
<sequence length="567" mass="63770">MNLQRPRWVATIILIFCVSLILASYPVAQATQENPPRRMLLTIMSTSDLHGYIMPLDYTNNAPKDHGLAKIATLVKQVRQRNPHALLLDSGDTIQGSPMAYYHARVDNRPIDPMMLVMNHLRYDAMAIGNHEYNYGPQVFTKARSEAEFPWLSANTLMKGTDQVYTKPYKIIKMPNGLRVGVLGLTTQFVPRWEDPKNIQNLEFVDVVQAAKKWVPIMKKKEKADVIFVSYHGGLEHKIGPNGEIIPLPESDGENQVYQLATQVPGIDVIMAGHMHVPIADVRVNGVLITEPNKWGSHLSVVDMKLIQSHGKWIVQEKKAQLLEASRAQPDTEVVKLIESYEKQTQEFLDNPVGKIQGDMTVKDPMYTRTHDTALIQFLNRVQMEASGTSISSTALFSNDIRGLPSDVTVRDILGTYIYPNTLKVIKVTGKDIKDALERSATYFQQNNGSDPIAVNPAFEYPNPQHYNYDMWEGIRYTIDVSKPEGQRITELTDLNGQPLDMNKEYEIVLNNYRAGGGGGYNMFAGKPVVREVNVEVSELITNYIREHGTVHAETDGNWKVVGAKID</sequence>
<dbReference type="Gene3D" id="3.90.780.10">
    <property type="entry name" value="5'-Nucleotidase, C-terminal domain"/>
    <property type="match status" value="1"/>
</dbReference>